<feature type="compositionally biased region" description="Basic and acidic residues" evidence="1">
    <location>
        <begin position="160"/>
        <end position="177"/>
    </location>
</feature>
<protein>
    <recommendedName>
        <fullName evidence="2">BSD domain-containing protein</fullName>
    </recommendedName>
</protein>
<feature type="domain" description="BSD" evidence="2">
    <location>
        <begin position="354"/>
        <end position="406"/>
    </location>
</feature>
<evidence type="ECO:0000259" key="2">
    <source>
        <dbReference type="PROSITE" id="PS50858"/>
    </source>
</evidence>
<gene>
    <name evidence="3" type="ORF">URODEC1_LOCUS53865</name>
</gene>
<dbReference type="EMBL" id="OZ075130">
    <property type="protein sequence ID" value="CAL4976888.1"/>
    <property type="molecule type" value="Genomic_DNA"/>
</dbReference>
<feature type="compositionally biased region" description="Acidic residues" evidence="1">
    <location>
        <begin position="537"/>
        <end position="552"/>
    </location>
</feature>
<feature type="region of interest" description="Disordered" evidence="1">
    <location>
        <begin position="291"/>
        <end position="310"/>
    </location>
</feature>
<name>A0ABC9AH15_9POAL</name>
<feature type="compositionally biased region" description="Acidic residues" evidence="1">
    <location>
        <begin position="423"/>
        <end position="440"/>
    </location>
</feature>
<reference evidence="3 4" key="2">
    <citation type="submission" date="2024-10" db="EMBL/GenBank/DDBJ databases">
        <authorList>
            <person name="Ryan C."/>
        </authorList>
    </citation>
    <scope>NUCLEOTIDE SEQUENCE [LARGE SCALE GENOMIC DNA]</scope>
</reference>
<evidence type="ECO:0000256" key="1">
    <source>
        <dbReference type="SAM" id="MobiDB-lite"/>
    </source>
</evidence>
<dbReference type="PANTHER" id="PTHR16019:SF15">
    <property type="entry name" value="OS01G0273300 PROTEIN"/>
    <property type="match status" value="1"/>
</dbReference>
<reference evidence="4" key="1">
    <citation type="submission" date="2024-06" db="EMBL/GenBank/DDBJ databases">
        <authorList>
            <person name="Ryan C."/>
        </authorList>
    </citation>
    <scope>NUCLEOTIDE SEQUENCE [LARGE SCALE GENOMIC DNA]</scope>
</reference>
<dbReference type="InterPro" id="IPR051494">
    <property type="entry name" value="BSD_domain-containing"/>
</dbReference>
<dbReference type="InterPro" id="IPR005607">
    <property type="entry name" value="BSD_dom"/>
</dbReference>
<organism evidence="3 4">
    <name type="scientific">Urochloa decumbens</name>
    <dbReference type="NCBI Taxonomy" id="240449"/>
    <lineage>
        <taxon>Eukaryota</taxon>
        <taxon>Viridiplantae</taxon>
        <taxon>Streptophyta</taxon>
        <taxon>Embryophyta</taxon>
        <taxon>Tracheophyta</taxon>
        <taxon>Spermatophyta</taxon>
        <taxon>Magnoliopsida</taxon>
        <taxon>Liliopsida</taxon>
        <taxon>Poales</taxon>
        <taxon>Poaceae</taxon>
        <taxon>PACMAD clade</taxon>
        <taxon>Panicoideae</taxon>
        <taxon>Panicodae</taxon>
        <taxon>Paniceae</taxon>
        <taxon>Melinidinae</taxon>
        <taxon>Urochloa</taxon>
    </lineage>
</organism>
<dbReference type="PROSITE" id="PS50858">
    <property type="entry name" value="BSD"/>
    <property type="match status" value="1"/>
</dbReference>
<dbReference type="SMART" id="SM00751">
    <property type="entry name" value="BSD"/>
    <property type="match status" value="1"/>
</dbReference>
<evidence type="ECO:0000313" key="3">
    <source>
        <dbReference type="EMBL" id="CAL4976888.1"/>
    </source>
</evidence>
<dbReference type="Gene3D" id="1.10.3970.10">
    <property type="entry name" value="BSD domain"/>
    <property type="match status" value="1"/>
</dbReference>
<dbReference type="PANTHER" id="PTHR16019">
    <property type="entry name" value="SYNAPSE-ASSOCIATED PROTEIN"/>
    <property type="match status" value="1"/>
</dbReference>
<feature type="compositionally biased region" description="Basic and acidic residues" evidence="1">
    <location>
        <begin position="567"/>
        <end position="577"/>
    </location>
</feature>
<dbReference type="InterPro" id="IPR035925">
    <property type="entry name" value="BSD_dom_sf"/>
</dbReference>
<feature type="region of interest" description="Disordered" evidence="1">
    <location>
        <begin position="1"/>
        <end position="89"/>
    </location>
</feature>
<dbReference type="AlphaFoldDB" id="A0ABC9AH15"/>
<feature type="region of interest" description="Disordered" evidence="1">
    <location>
        <begin position="160"/>
        <end position="203"/>
    </location>
</feature>
<keyword evidence="4" id="KW-1185">Reference proteome</keyword>
<feature type="region of interest" description="Disordered" evidence="1">
    <location>
        <begin position="419"/>
        <end position="590"/>
    </location>
</feature>
<feature type="compositionally biased region" description="Polar residues" evidence="1">
    <location>
        <begin position="496"/>
        <end position="507"/>
    </location>
</feature>
<feature type="compositionally biased region" description="Basic and acidic residues" evidence="1">
    <location>
        <begin position="511"/>
        <end position="527"/>
    </location>
</feature>
<evidence type="ECO:0000313" key="4">
    <source>
        <dbReference type="Proteomes" id="UP001497457"/>
    </source>
</evidence>
<feature type="compositionally biased region" description="Acidic residues" evidence="1">
    <location>
        <begin position="184"/>
        <end position="194"/>
    </location>
</feature>
<dbReference type="Pfam" id="PF03909">
    <property type="entry name" value="BSD"/>
    <property type="match status" value="1"/>
</dbReference>
<proteinExistence type="predicted"/>
<feature type="compositionally biased region" description="Acidic residues" evidence="1">
    <location>
        <begin position="578"/>
        <end position="590"/>
    </location>
</feature>
<accession>A0ABC9AH15</accession>
<dbReference type="Proteomes" id="UP001497457">
    <property type="component" value="Chromosome 20rd"/>
</dbReference>
<dbReference type="SUPFAM" id="SSF140383">
    <property type="entry name" value="BSD domain-like"/>
    <property type="match status" value="1"/>
</dbReference>
<feature type="region of interest" description="Disordered" evidence="1">
    <location>
        <begin position="118"/>
        <end position="147"/>
    </location>
</feature>
<sequence length="590" mass="62662">MNFFSSVFSAPAEEEEGEDQRREGEQEGEQEPGAEQSGGGWIFGGLIDTLKEEIEEQRRVNESAAAAAEEEEEGDAHRGAEGEAGSGGGWIFGGLIKTLAEEIEAQRKEQEAIVAAAAEEEGQREAGAEADAAGEEGEGSGGGWSFGGLIKTLAEEIEAQRNEHDAAAAAEEGERAAEAGAADAEGEEGDEAGEGPDGGWSFGGMVKTFASRSETVLGGYRRDLQDLGSGLRLETAALRAAAARAASALPGALEAGASAASDRLESVGQAVDDLGAAAAGLLSHANEALRSAEADGEDGDGAPRTSDASASGASWRASLASKKYTRFEAQVLALRADPATFTEEPEDSEGFAKWNSSFSVDEIREQIEGVLRESPGLESFVERLVPSVVDYETFWSRYFFLVDKLKQAEDVRTKLVNRAMSKEEDEELSWDVDDDDEDTNTSDQKEGTNSMVDKKEEQTAEPVNETEGSGKQEGTVRNGSTEDKEVASAAAKDGNGESSVETSTPKSSDGVGREEKAEAGDSSKESDFSVVSQPSAQEEDISWEEIEDVGDEDEKKRASPRSSSANKVEDLRKRLNSVEDDEDLSWDIDD</sequence>
<feature type="compositionally biased region" description="Basic and acidic residues" evidence="1">
    <location>
        <begin position="49"/>
        <end position="61"/>
    </location>
</feature>